<reference evidence="2 3" key="1">
    <citation type="journal article" date="2006" name="PLoS Genet.">
        <title>Secrets of soil survival revealed by the genome sequence of Arthrobacter aurescens TC1.</title>
        <authorList>
            <person name="Mongodin E.F."/>
            <person name="Shapir N."/>
            <person name="Daugherty S.C."/>
            <person name="DeBoy R.T."/>
            <person name="Emerson J.B."/>
            <person name="Shvartzbeyn A."/>
            <person name="Radune D."/>
            <person name="Vamathevan J."/>
            <person name="Riggs F."/>
            <person name="Grinberg V."/>
            <person name="Khouri H."/>
            <person name="Wackett L.P."/>
            <person name="Nelson K.E."/>
            <person name="Sadowsky M.J."/>
        </authorList>
    </citation>
    <scope>NUCLEOTIDE SEQUENCE [LARGE SCALE GENOMIC DNA]</scope>
    <source>
        <strain evidence="2 3">TC1</strain>
    </source>
</reference>
<evidence type="ECO:0000313" key="2">
    <source>
        <dbReference type="EMBL" id="ABM06691.1"/>
    </source>
</evidence>
<dbReference type="Pfam" id="PF03756">
    <property type="entry name" value="AfsA"/>
    <property type="match status" value="2"/>
</dbReference>
<dbReference type="KEGG" id="aau:AAur_3376"/>
<dbReference type="STRING" id="290340.AAur_3376"/>
<feature type="domain" description="A-factor biosynthesis hotdog" evidence="1">
    <location>
        <begin position="197"/>
        <end position="311"/>
    </location>
</feature>
<dbReference type="eggNOG" id="ENOG5032SQV">
    <property type="taxonomic scope" value="Bacteria"/>
</dbReference>
<name>A1RA10_PAEAT</name>
<dbReference type="Proteomes" id="UP000000637">
    <property type="component" value="Chromosome"/>
</dbReference>
<feature type="domain" description="A-factor biosynthesis hotdog" evidence="1">
    <location>
        <begin position="24"/>
        <end position="154"/>
    </location>
</feature>
<dbReference type="EMBL" id="CP000474">
    <property type="protein sequence ID" value="ABM06691.1"/>
    <property type="molecule type" value="Genomic_DNA"/>
</dbReference>
<sequence length="322" mass="35205">MRRHVAVSKEEATLQFDRTVSRDLVHRRAIAEVFVTDSAPGPPGRTFVGVQIPRGHRMNRGSGRAAAVLVLEALRQASIYVAHTELSVPADMVFVFSRMDLRFADAASLDFQGNQLSSMIDLSAELESLPNGRPRRMVFAARLIVDDQILVEADGDVSLVTKEAWPLLRARAGAELTDADEPPSALPISESSIADVIRSPEDAGGHRFEARVLVDDQHPFYFDHPLDHIPAALQVDALDELCIHVLSRRATSCEMFTLRSLRMDFRGFAELSSPAFASVRIEDPSGTSGGDATTLIAEIRQGKSVVTMATLEYALEQVSVDA</sequence>
<keyword evidence="3" id="KW-1185">Reference proteome</keyword>
<organism evidence="2 3">
    <name type="scientific">Paenarthrobacter aurescens (strain TC1)</name>
    <dbReference type="NCBI Taxonomy" id="290340"/>
    <lineage>
        <taxon>Bacteria</taxon>
        <taxon>Bacillati</taxon>
        <taxon>Actinomycetota</taxon>
        <taxon>Actinomycetes</taxon>
        <taxon>Micrococcales</taxon>
        <taxon>Micrococcaceae</taxon>
        <taxon>Paenarthrobacter</taxon>
    </lineage>
</organism>
<proteinExistence type="predicted"/>
<protein>
    <submittedName>
        <fullName evidence="2">A-factor biosynthesis repeat family protein</fullName>
    </submittedName>
</protein>
<dbReference type="AlphaFoldDB" id="A1RA10"/>
<dbReference type="InterPro" id="IPR005509">
    <property type="entry name" value="AfsA_hotdog_dom"/>
</dbReference>
<gene>
    <name evidence="2" type="ordered locus">AAur_3376</name>
</gene>
<dbReference type="HOGENOM" id="CLU_061800_0_0_11"/>
<evidence type="ECO:0000313" key="3">
    <source>
        <dbReference type="Proteomes" id="UP000000637"/>
    </source>
</evidence>
<evidence type="ECO:0000259" key="1">
    <source>
        <dbReference type="Pfam" id="PF03756"/>
    </source>
</evidence>
<accession>A1RA10</accession>